<accession>A0A3S0BTE2</accession>
<dbReference type="Pfam" id="PF02465">
    <property type="entry name" value="FliD_N"/>
    <property type="match status" value="1"/>
</dbReference>
<feature type="domain" description="Flagellar hook-associated protein 2 N-terminal" evidence="6">
    <location>
        <begin position="11"/>
        <end position="106"/>
    </location>
</feature>
<evidence type="ECO:0000256" key="1">
    <source>
        <dbReference type="ARBA" id="ARBA00009764"/>
    </source>
</evidence>
<dbReference type="GO" id="GO:0071973">
    <property type="term" value="P:bacterial-type flagellum-dependent cell motility"/>
    <property type="evidence" value="ECO:0007669"/>
    <property type="project" value="TreeGrafter"/>
</dbReference>
<feature type="domain" description="Flagellar hook-associated protein 2 C-terminal" evidence="7">
    <location>
        <begin position="464"/>
        <end position="735"/>
    </location>
</feature>
<dbReference type="Proteomes" id="UP000276128">
    <property type="component" value="Unassembled WGS sequence"/>
</dbReference>
<comment type="subunit">
    <text evidence="2 5">Homopentamer.</text>
</comment>
<dbReference type="InterPro" id="IPR003481">
    <property type="entry name" value="FliD_N"/>
</dbReference>
<comment type="function">
    <text evidence="5">Required for morphogenesis and for the elongation of the flagellar filament by facilitating polymerization of the flagellin monomers at the tip of growing filament. Forms a capping structure, which prevents flagellin subunits (transported through the central channel of the flagellum) from leaking out without polymerization at the distal end.</text>
</comment>
<keyword evidence="5" id="KW-0964">Secreted</keyword>
<sequence length="746" mass="79850">MVMRLSGFSNSGIDIDETVKKLVAAARIPQDKLKQQKQWLEWQRDDYRTINTKILAFRSAASDMTRQAAFLTKKSTSADDSIVSVTSSATAPDGIFSIKVNKLATSASVTSEKVGASADTALLSSIDPSFAQPTTLTIGGEKGTATINVKPGDTIASLVANVNGKSSTTGVTMSYDANLDRFFFTSSSTGSKAAIDLKMDSEANGHNLLTSVLRLTSSQGSKITGNQAFASGSTTVIDGGMGAPQAFHIEAGGETFDYNVTASTTIGDLINQINNSDVGKKAGITAYLDGSNKLAFYNPDKSKPITLTDATSDGYNLLTKLGVDSATEVPTTAWPLSTDSANKGGKVTGTQAFASGSTTLIDGSLASTQKFHIEANGKTFDYDVTKTTTIGQLIDQINSSDIGKSGVSAYLDKDNKLAFYNPDQTKPITVTDGTSDSYNLADKLGMTSPTSTTDLDYGSYRITGQQAEIIYNGVTANYDTNNFSISGMNITIKKTSSSAVNITNTRDVDTVFNSIKSFVDKYNELIDTINTKTTEKRNRDFSPLTDEQREAMKDDQITQWETKAKSGTLYGDSILRAGITNFRTSFSNTIEGLPTGNMKSLSQIGISTANVSGASISGSYLDNGKIYIDEDKLKKAIAENPDQVMALFTANDGLKDSNKGDGLARRLSDQADALFKNISAKAGVTGSVDTTYIIGKSLKDLNTRIDDFTTKLDDLETRYYNQFTAMEKYMNQMQAQSAQLTQQMGG</sequence>
<protein>
    <recommendedName>
        <fullName evidence="5">Flagellar hook-associated protein 2</fullName>
        <shortName evidence="5">HAP2</shortName>
    </recommendedName>
    <alternativeName>
        <fullName evidence="5">Flagellar cap protein</fullName>
    </alternativeName>
</protein>
<evidence type="ECO:0000259" key="6">
    <source>
        <dbReference type="Pfam" id="PF02465"/>
    </source>
</evidence>
<keyword evidence="9" id="KW-1185">Reference proteome</keyword>
<evidence type="ECO:0000313" key="9">
    <source>
        <dbReference type="Proteomes" id="UP000276128"/>
    </source>
</evidence>
<name>A0A3S0BTE2_9BACL</name>
<dbReference type="GO" id="GO:0005576">
    <property type="term" value="C:extracellular region"/>
    <property type="evidence" value="ECO:0007669"/>
    <property type="project" value="UniProtKB-SubCell"/>
</dbReference>
<evidence type="ECO:0000313" key="8">
    <source>
        <dbReference type="EMBL" id="RTE07941.1"/>
    </source>
</evidence>
<evidence type="ECO:0000256" key="4">
    <source>
        <dbReference type="ARBA" id="ARBA00023143"/>
    </source>
</evidence>
<comment type="subcellular location">
    <subcellularLocation>
        <location evidence="5">Secreted</location>
    </subcellularLocation>
    <subcellularLocation>
        <location evidence="5">Bacterial flagellum</location>
    </subcellularLocation>
</comment>
<dbReference type="PANTHER" id="PTHR30288">
    <property type="entry name" value="FLAGELLAR CAP/ASSEMBLY PROTEIN FLID"/>
    <property type="match status" value="1"/>
</dbReference>
<comment type="caution">
    <text evidence="8">The sequence shown here is derived from an EMBL/GenBank/DDBJ whole genome shotgun (WGS) entry which is preliminary data.</text>
</comment>
<dbReference type="InterPro" id="IPR010809">
    <property type="entry name" value="FliD_C"/>
</dbReference>
<dbReference type="OrthoDB" id="9776025at2"/>
<dbReference type="AlphaFoldDB" id="A0A3S0BTE2"/>
<dbReference type="InterPro" id="IPR040026">
    <property type="entry name" value="FliD"/>
</dbReference>
<evidence type="ECO:0000256" key="3">
    <source>
        <dbReference type="ARBA" id="ARBA00023054"/>
    </source>
</evidence>
<dbReference type="GO" id="GO:0009424">
    <property type="term" value="C:bacterial-type flagellum hook"/>
    <property type="evidence" value="ECO:0007669"/>
    <property type="project" value="UniProtKB-UniRule"/>
</dbReference>
<dbReference type="Pfam" id="PF07195">
    <property type="entry name" value="FliD_C"/>
    <property type="match status" value="1"/>
</dbReference>
<dbReference type="PANTHER" id="PTHR30288:SF0">
    <property type="entry name" value="FLAGELLAR HOOK-ASSOCIATED PROTEIN 2"/>
    <property type="match status" value="1"/>
</dbReference>
<evidence type="ECO:0000256" key="2">
    <source>
        <dbReference type="ARBA" id="ARBA00011255"/>
    </source>
</evidence>
<dbReference type="InterPro" id="IPR010810">
    <property type="entry name" value="Flagellin_hook_IN_motif"/>
</dbReference>
<dbReference type="RefSeq" id="WP_126143013.1">
    <property type="nucleotide sequence ID" value="NZ_RXHU01000062.1"/>
</dbReference>
<dbReference type="GO" id="GO:0007155">
    <property type="term" value="P:cell adhesion"/>
    <property type="evidence" value="ECO:0007669"/>
    <property type="project" value="InterPro"/>
</dbReference>
<keyword evidence="4 5" id="KW-0975">Bacterial flagellum</keyword>
<gene>
    <name evidence="8" type="ORF">EJQ19_20055</name>
</gene>
<dbReference type="GO" id="GO:0009421">
    <property type="term" value="C:bacterial-type flagellum filament cap"/>
    <property type="evidence" value="ECO:0007669"/>
    <property type="project" value="InterPro"/>
</dbReference>
<reference evidence="8 9" key="1">
    <citation type="submission" date="2018-12" db="EMBL/GenBank/DDBJ databases">
        <title>Bacillus ochoae sp. nov., Paenibacillus whitsoniae sp. nov., Paenibacillus spiritus sp. nov. Isolated from the Mars Exploration Rover during spacecraft assembly.</title>
        <authorList>
            <person name="Seuylemezian A."/>
            <person name="Vaishampayan P."/>
        </authorList>
    </citation>
    <scope>NUCLEOTIDE SEQUENCE [LARGE SCALE GENOMIC DNA]</scope>
    <source>
        <strain evidence="8 9">MER 54</strain>
    </source>
</reference>
<dbReference type="Pfam" id="PF07196">
    <property type="entry name" value="Flagellin_IN"/>
    <property type="match status" value="3"/>
</dbReference>
<evidence type="ECO:0000259" key="7">
    <source>
        <dbReference type="Pfam" id="PF07195"/>
    </source>
</evidence>
<proteinExistence type="inferred from homology"/>
<organism evidence="8 9">
    <name type="scientific">Paenibacillus whitsoniae</name>
    <dbReference type="NCBI Taxonomy" id="2496558"/>
    <lineage>
        <taxon>Bacteria</taxon>
        <taxon>Bacillati</taxon>
        <taxon>Bacillota</taxon>
        <taxon>Bacilli</taxon>
        <taxon>Bacillales</taxon>
        <taxon>Paenibacillaceae</taxon>
        <taxon>Paenibacillus</taxon>
    </lineage>
</organism>
<evidence type="ECO:0000256" key="5">
    <source>
        <dbReference type="RuleBase" id="RU362066"/>
    </source>
</evidence>
<comment type="similarity">
    <text evidence="1 5">Belongs to the FliD family.</text>
</comment>
<keyword evidence="3" id="KW-0175">Coiled coil</keyword>
<dbReference type="EMBL" id="RXHU01000062">
    <property type="protein sequence ID" value="RTE07941.1"/>
    <property type="molecule type" value="Genomic_DNA"/>
</dbReference>